<evidence type="ECO:0000313" key="4">
    <source>
        <dbReference type="Proteomes" id="UP001595696"/>
    </source>
</evidence>
<keyword evidence="2" id="KW-0732">Signal</keyword>
<proteinExistence type="predicted"/>
<name>A0ABV8DQ16_9NOCA</name>
<evidence type="ECO:0000256" key="1">
    <source>
        <dbReference type="SAM" id="MobiDB-lite"/>
    </source>
</evidence>
<dbReference type="PROSITE" id="PS51257">
    <property type="entry name" value="PROKAR_LIPOPROTEIN"/>
    <property type="match status" value="1"/>
</dbReference>
<reference evidence="4" key="1">
    <citation type="journal article" date="2019" name="Int. J. Syst. Evol. Microbiol.">
        <title>The Global Catalogue of Microorganisms (GCM) 10K type strain sequencing project: providing services to taxonomists for standard genome sequencing and annotation.</title>
        <authorList>
            <consortium name="The Broad Institute Genomics Platform"/>
            <consortium name="The Broad Institute Genome Sequencing Center for Infectious Disease"/>
            <person name="Wu L."/>
            <person name="Ma J."/>
        </authorList>
    </citation>
    <scope>NUCLEOTIDE SEQUENCE [LARGE SCALE GENOMIC DNA]</scope>
    <source>
        <strain evidence="4">CGMCC 4.7330</strain>
    </source>
</reference>
<feature type="signal peptide" evidence="2">
    <location>
        <begin position="1"/>
        <end position="34"/>
    </location>
</feature>
<dbReference type="RefSeq" id="WP_378611781.1">
    <property type="nucleotide sequence ID" value="NZ_JBHSAX010000007.1"/>
</dbReference>
<comment type="caution">
    <text evidence="3">The sequence shown here is derived from an EMBL/GenBank/DDBJ whole genome shotgun (WGS) entry which is preliminary data.</text>
</comment>
<protein>
    <submittedName>
        <fullName evidence="3">Uncharacterized protein</fullName>
    </submittedName>
</protein>
<accession>A0ABV8DQ16</accession>
<keyword evidence="4" id="KW-1185">Reference proteome</keyword>
<sequence>MPGTRKVPALLAPAVGVTALVACTVALLPLTVQAAEPPCGISGADYQGVTYRVATGAAEPTGEFTLDPETAALRTGTDALHGSWSTVAAGDAGFALRVRLDTDQHGNPAGTALDLRVTECRADGRVTALAGDQTLPDGTVRPVSAEAAES</sequence>
<gene>
    <name evidence="3" type="ORF">ACFO0B_08550</name>
</gene>
<feature type="chain" id="PRO_5047420841" evidence="2">
    <location>
        <begin position="35"/>
        <end position="150"/>
    </location>
</feature>
<organism evidence="3 4">
    <name type="scientific">Nocardia jiangsuensis</name>
    <dbReference type="NCBI Taxonomy" id="1691563"/>
    <lineage>
        <taxon>Bacteria</taxon>
        <taxon>Bacillati</taxon>
        <taxon>Actinomycetota</taxon>
        <taxon>Actinomycetes</taxon>
        <taxon>Mycobacteriales</taxon>
        <taxon>Nocardiaceae</taxon>
        <taxon>Nocardia</taxon>
    </lineage>
</organism>
<dbReference type="EMBL" id="JBHSAX010000007">
    <property type="protein sequence ID" value="MFC3962036.1"/>
    <property type="molecule type" value="Genomic_DNA"/>
</dbReference>
<evidence type="ECO:0000313" key="3">
    <source>
        <dbReference type="EMBL" id="MFC3962036.1"/>
    </source>
</evidence>
<dbReference type="Proteomes" id="UP001595696">
    <property type="component" value="Unassembled WGS sequence"/>
</dbReference>
<feature type="region of interest" description="Disordered" evidence="1">
    <location>
        <begin position="131"/>
        <end position="150"/>
    </location>
</feature>
<evidence type="ECO:0000256" key="2">
    <source>
        <dbReference type="SAM" id="SignalP"/>
    </source>
</evidence>